<name>A0A8H3KNH1_9GLOM</name>
<dbReference type="AlphaFoldDB" id="A0A8H3KNH1"/>
<dbReference type="EMBL" id="BLAL01000004">
    <property type="protein sequence ID" value="GES72893.1"/>
    <property type="molecule type" value="Genomic_DNA"/>
</dbReference>
<reference evidence="1" key="1">
    <citation type="submission" date="2019-10" db="EMBL/GenBank/DDBJ databases">
        <title>Conservation and host-specific expression of non-tandemly repeated heterogenous ribosome RNA gene in arbuscular mycorrhizal fungi.</title>
        <authorList>
            <person name="Maeda T."/>
            <person name="Kobayashi Y."/>
            <person name="Nakagawa T."/>
            <person name="Ezawa T."/>
            <person name="Yamaguchi K."/>
            <person name="Bino T."/>
            <person name="Nishimoto Y."/>
            <person name="Shigenobu S."/>
            <person name="Kawaguchi M."/>
        </authorList>
    </citation>
    <scope>NUCLEOTIDE SEQUENCE</scope>
    <source>
        <strain evidence="1">HR1</strain>
    </source>
</reference>
<dbReference type="Proteomes" id="UP000615446">
    <property type="component" value="Unassembled WGS sequence"/>
</dbReference>
<protein>
    <submittedName>
        <fullName evidence="1">Uncharacterized protein</fullName>
    </submittedName>
</protein>
<proteinExistence type="predicted"/>
<sequence length="100" mass="12354">MEKDVKENNLNETGIEGTWISIRQKTDTIEQEDDIIRQRTLGFMTDYERANEECTPRLPRLEALKEEFENEFRKRMKYRRESSYRSKFIARYQINQRVWR</sequence>
<comment type="caution">
    <text evidence="1">The sequence shown here is derived from an EMBL/GenBank/DDBJ whole genome shotgun (WGS) entry which is preliminary data.</text>
</comment>
<organism evidence="1 2">
    <name type="scientific">Rhizophagus clarus</name>
    <dbReference type="NCBI Taxonomy" id="94130"/>
    <lineage>
        <taxon>Eukaryota</taxon>
        <taxon>Fungi</taxon>
        <taxon>Fungi incertae sedis</taxon>
        <taxon>Mucoromycota</taxon>
        <taxon>Glomeromycotina</taxon>
        <taxon>Glomeromycetes</taxon>
        <taxon>Glomerales</taxon>
        <taxon>Glomeraceae</taxon>
        <taxon>Rhizophagus</taxon>
    </lineage>
</organism>
<evidence type="ECO:0000313" key="2">
    <source>
        <dbReference type="Proteomes" id="UP000615446"/>
    </source>
</evidence>
<gene>
    <name evidence="1" type="ORF">RCL2_000043800</name>
</gene>
<evidence type="ECO:0000313" key="1">
    <source>
        <dbReference type="EMBL" id="GES72893.1"/>
    </source>
</evidence>
<accession>A0A8H3KNH1</accession>